<comment type="caution">
    <text evidence="1">The sequence shown here is derived from an EMBL/GenBank/DDBJ whole genome shotgun (WGS) entry which is preliminary data.</text>
</comment>
<dbReference type="AlphaFoldDB" id="A0A0L0CKN3"/>
<sequence length="43" mass="5021">MLNINIYVSSTTTTITTNVSHNQYFTSDEAKRNFMLNQCAYKR</sequence>
<organism evidence="1 2">
    <name type="scientific">Lucilia cuprina</name>
    <name type="common">Green bottle fly</name>
    <name type="synonym">Australian sheep blowfly</name>
    <dbReference type="NCBI Taxonomy" id="7375"/>
    <lineage>
        <taxon>Eukaryota</taxon>
        <taxon>Metazoa</taxon>
        <taxon>Ecdysozoa</taxon>
        <taxon>Arthropoda</taxon>
        <taxon>Hexapoda</taxon>
        <taxon>Insecta</taxon>
        <taxon>Pterygota</taxon>
        <taxon>Neoptera</taxon>
        <taxon>Endopterygota</taxon>
        <taxon>Diptera</taxon>
        <taxon>Brachycera</taxon>
        <taxon>Muscomorpha</taxon>
        <taxon>Oestroidea</taxon>
        <taxon>Calliphoridae</taxon>
        <taxon>Luciliinae</taxon>
        <taxon>Lucilia</taxon>
    </lineage>
</organism>
<evidence type="ECO:0000313" key="2">
    <source>
        <dbReference type="Proteomes" id="UP000037069"/>
    </source>
</evidence>
<reference evidence="1 2" key="1">
    <citation type="journal article" date="2015" name="Nat. Commun.">
        <title>Lucilia cuprina genome unlocks parasitic fly biology to underpin future interventions.</title>
        <authorList>
            <person name="Anstead C.A."/>
            <person name="Korhonen P.K."/>
            <person name="Young N.D."/>
            <person name="Hall R.S."/>
            <person name="Jex A.R."/>
            <person name="Murali S.C."/>
            <person name="Hughes D.S."/>
            <person name="Lee S.F."/>
            <person name="Perry T."/>
            <person name="Stroehlein A.J."/>
            <person name="Ansell B.R."/>
            <person name="Breugelmans B."/>
            <person name="Hofmann A."/>
            <person name="Qu J."/>
            <person name="Dugan S."/>
            <person name="Lee S.L."/>
            <person name="Chao H."/>
            <person name="Dinh H."/>
            <person name="Han Y."/>
            <person name="Doddapaneni H.V."/>
            <person name="Worley K.C."/>
            <person name="Muzny D.M."/>
            <person name="Ioannidis P."/>
            <person name="Waterhouse R.M."/>
            <person name="Zdobnov E.M."/>
            <person name="James P.J."/>
            <person name="Bagnall N.H."/>
            <person name="Kotze A.C."/>
            <person name="Gibbs R.A."/>
            <person name="Richards S."/>
            <person name="Batterham P."/>
            <person name="Gasser R.B."/>
        </authorList>
    </citation>
    <scope>NUCLEOTIDE SEQUENCE [LARGE SCALE GENOMIC DNA]</scope>
    <source>
        <strain evidence="1 2">LS</strain>
        <tissue evidence="1">Full body</tissue>
    </source>
</reference>
<gene>
    <name evidence="1" type="ORF">FF38_10809</name>
</gene>
<accession>A0A0L0CKN3</accession>
<evidence type="ECO:0000313" key="1">
    <source>
        <dbReference type="EMBL" id="KNC32825.1"/>
    </source>
</evidence>
<proteinExistence type="predicted"/>
<dbReference type="EMBL" id="JRES01000265">
    <property type="protein sequence ID" value="KNC32825.1"/>
    <property type="molecule type" value="Genomic_DNA"/>
</dbReference>
<name>A0A0L0CKN3_LUCCU</name>
<protein>
    <submittedName>
        <fullName evidence="1">Uncharacterized protein</fullName>
    </submittedName>
</protein>
<dbReference type="Proteomes" id="UP000037069">
    <property type="component" value="Unassembled WGS sequence"/>
</dbReference>
<keyword evidence="2" id="KW-1185">Reference proteome</keyword>